<evidence type="ECO:0000313" key="2">
    <source>
        <dbReference type="EMBL" id="MBD1433539.1"/>
    </source>
</evidence>
<reference evidence="2 3" key="1">
    <citation type="submission" date="2020-08" db="EMBL/GenBank/DDBJ databases">
        <title>Sphingobacterium sp. DN00404 isolated from aquaculture water.</title>
        <authorList>
            <person name="Zhang M."/>
        </authorList>
    </citation>
    <scope>NUCLEOTIDE SEQUENCE [LARGE SCALE GENOMIC DNA]</scope>
    <source>
        <strain evidence="2 3">DN00404</strain>
    </source>
</reference>
<protein>
    <submittedName>
        <fullName evidence="2">Uncharacterized protein</fullName>
    </submittedName>
</protein>
<evidence type="ECO:0000256" key="1">
    <source>
        <dbReference type="SAM" id="Phobius"/>
    </source>
</evidence>
<dbReference type="Proteomes" id="UP000602759">
    <property type="component" value="Unassembled WGS sequence"/>
</dbReference>
<feature type="transmembrane region" description="Helical" evidence="1">
    <location>
        <begin position="12"/>
        <end position="35"/>
    </location>
</feature>
<keyword evidence="3" id="KW-1185">Reference proteome</keyword>
<sequence>MSTINKKRPVTILKRFSAIAIILSVATFTQIYWAMGQFSDLMSSADLERGFIEDALYMSLLTGLLLGTLFFFIVRIRNRYIKYALQWVLLAAIWFFWNDTIFVEREASWSTYLFHEEMYYVTYLSFFPITILSTLTLLAINYNIFSSLTGLPK</sequence>
<proteinExistence type="predicted"/>
<keyword evidence="1" id="KW-1133">Transmembrane helix</keyword>
<dbReference type="RefSeq" id="WP_190994505.1">
    <property type="nucleotide sequence ID" value="NZ_JACOIK010000008.1"/>
</dbReference>
<feature type="transmembrane region" description="Helical" evidence="1">
    <location>
        <begin position="55"/>
        <end position="73"/>
    </location>
</feature>
<accession>A0ABR7YQB7</accession>
<feature type="transmembrane region" description="Helical" evidence="1">
    <location>
        <begin position="80"/>
        <end position="98"/>
    </location>
</feature>
<organism evidence="2 3">
    <name type="scientific">Sphingobacterium micropteri</name>
    <dbReference type="NCBI Taxonomy" id="2763501"/>
    <lineage>
        <taxon>Bacteria</taxon>
        <taxon>Pseudomonadati</taxon>
        <taxon>Bacteroidota</taxon>
        <taxon>Sphingobacteriia</taxon>
        <taxon>Sphingobacteriales</taxon>
        <taxon>Sphingobacteriaceae</taxon>
        <taxon>Sphingobacterium</taxon>
    </lineage>
</organism>
<evidence type="ECO:0000313" key="3">
    <source>
        <dbReference type="Proteomes" id="UP000602759"/>
    </source>
</evidence>
<feature type="transmembrane region" description="Helical" evidence="1">
    <location>
        <begin position="118"/>
        <end position="145"/>
    </location>
</feature>
<comment type="caution">
    <text evidence="2">The sequence shown here is derived from an EMBL/GenBank/DDBJ whole genome shotgun (WGS) entry which is preliminary data.</text>
</comment>
<keyword evidence="1" id="KW-0472">Membrane</keyword>
<keyword evidence="1" id="KW-0812">Transmembrane</keyword>
<dbReference type="EMBL" id="JACOIK010000008">
    <property type="protein sequence ID" value="MBD1433539.1"/>
    <property type="molecule type" value="Genomic_DNA"/>
</dbReference>
<name>A0ABR7YQB7_9SPHI</name>
<gene>
    <name evidence="2" type="ORF">H8B06_11925</name>
</gene>